<feature type="region of interest" description="Disordered" evidence="1">
    <location>
        <begin position="78"/>
        <end position="110"/>
    </location>
</feature>
<keyword evidence="3" id="KW-1185">Reference proteome</keyword>
<evidence type="ECO:0000313" key="3">
    <source>
        <dbReference type="Proteomes" id="UP000755104"/>
    </source>
</evidence>
<sequence>MKIKFGSRYSIEEFGEAMDKVLQTLKLNGADGIANVTVYLTVTKDNRKIVLTEPGDERKVIEHLEYDPPVIKRFNQVHPSVKRAEGKSTSASETKPRVRNARNYARRSQQ</sequence>
<name>A0ABS7J922_9SPHN</name>
<reference evidence="2 3" key="1">
    <citation type="submission" date="2021-08" db="EMBL/GenBank/DDBJ databases">
        <title>Comparative Genomics Analysis of the Genus Qipengyuania Reveals Extensive Genetic Diversity and Metabolic Versatility, Including the Description of Fifteen Novel Species.</title>
        <authorList>
            <person name="Liu Y."/>
        </authorList>
    </citation>
    <scope>NUCLEOTIDE SEQUENCE [LARGE SCALE GENOMIC DNA]</scope>
    <source>
        <strain evidence="2 3">6D47A</strain>
    </source>
</reference>
<organism evidence="2 3">
    <name type="scientific">Qipengyuania qiaonensis</name>
    <dbReference type="NCBI Taxonomy" id="2867240"/>
    <lineage>
        <taxon>Bacteria</taxon>
        <taxon>Pseudomonadati</taxon>
        <taxon>Pseudomonadota</taxon>
        <taxon>Alphaproteobacteria</taxon>
        <taxon>Sphingomonadales</taxon>
        <taxon>Erythrobacteraceae</taxon>
        <taxon>Qipengyuania</taxon>
    </lineage>
</organism>
<evidence type="ECO:0000313" key="2">
    <source>
        <dbReference type="EMBL" id="MBX7483820.1"/>
    </source>
</evidence>
<gene>
    <name evidence="2" type="ORF">K3174_14915</name>
</gene>
<evidence type="ECO:0000256" key="1">
    <source>
        <dbReference type="SAM" id="MobiDB-lite"/>
    </source>
</evidence>
<dbReference type="Proteomes" id="UP000755104">
    <property type="component" value="Unassembled WGS sequence"/>
</dbReference>
<proteinExistence type="predicted"/>
<comment type="caution">
    <text evidence="2">The sequence shown here is derived from an EMBL/GenBank/DDBJ whole genome shotgun (WGS) entry which is preliminary data.</text>
</comment>
<accession>A0ABS7J922</accession>
<protein>
    <submittedName>
        <fullName evidence="2">Uncharacterized protein</fullName>
    </submittedName>
</protein>
<dbReference type="EMBL" id="JAIGNO010000014">
    <property type="protein sequence ID" value="MBX7483820.1"/>
    <property type="molecule type" value="Genomic_DNA"/>
</dbReference>
<dbReference type="RefSeq" id="WP_221560157.1">
    <property type="nucleotide sequence ID" value="NZ_JAIGNO010000014.1"/>
</dbReference>